<evidence type="ECO:0000313" key="1">
    <source>
        <dbReference type="EMBL" id="KIH83909.1"/>
    </source>
</evidence>
<evidence type="ECO:0000313" key="2">
    <source>
        <dbReference type="Proteomes" id="UP000031535"/>
    </source>
</evidence>
<dbReference type="SUPFAM" id="SSF55961">
    <property type="entry name" value="Bet v1-like"/>
    <property type="match status" value="1"/>
</dbReference>
<dbReference type="InterPro" id="IPR023393">
    <property type="entry name" value="START-like_dom_sf"/>
</dbReference>
<gene>
    <name evidence="1" type="ORF">UCMB321_2306</name>
</gene>
<name>A0A0C2ED96_9PSED</name>
<dbReference type="PANTHER" id="PTHR39332">
    <property type="entry name" value="BLL4707 PROTEIN"/>
    <property type="match status" value="1"/>
</dbReference>
<accession>A0A0C2ED96</accession>
<dbReference type="OrthoDB" id="1364128at2"/>
<dbReference type="AlphaFoldDB" id="A0A0C2ED96"/>
<dbReference type="Pfam" id="PF10604">
    <property type="entry name" value="Polyketide_cyc2"/>
    <property type="match status" value="1"/>
</dbReference>
<dbReference type="PATRIC" id="fig|226910.6.peg.2294"/>
<keyword evidence="2" id="KW-1185">Reference proteome</keyword>
<dbReference type="PANTHER" id="PTHR39332:SF7">
    <property type="entry name" value="SRPBCC FAMILY PROTEIN"/>
    <property type="match status" value="1"/>
</dbReference>
<dbReference type="STRING" id="226910.UCMB321_2306"/>
<protein>
    <submittedName>
        <fullName evidence="1">XoxI</fullName>
    </submittedName>
</protein>
<dbReference type="InterPro" id="IPR019587">
    <property type="entry name" value="Polyketide_cyclase/dehydratase"/>
</dbReference>
<dbReference type="Proteomes" id="UP000031535">
    <property type="component" value="Unassembled WGS sequence"/>
</dbReference>
<dbReference type="Gene3D" id="3.30.530.20">
    <property type="match status" value="1"/>
</dbReference>
<dbReference type="RefSeq" id="WP_040066658.1">
    <property type="nucleotide sequence ID" value="NZ_JXDG01000031.1"/>
</dbReference>
<reference evidence="1 2" key="1">
    <citation type="submission" date="2015-01" db="EMBL/GenBank/DDBJ databases">
        <title>Complete genome of Pseudomonas batumici UCM B-321 producer of the batumin antibiotic with strong antistaphilococcal and potential anticancer activity.</title>
        <authorList>
            <person name="Klochko V.V."/>
            <person name="Zelena L.B."/>
            <person name="Elena K.A."/>
            <person name="Reva O.N."/>
        </authorList>
    </citation>
    <scope>NUCLEOTIDE SEQUENCE [LARGE SCALE GENOMIC DNA]</scope>
    <source>
        <strain evidence="1 2">UCM B-321</strain>
    </source>
</reference>
<sequence>MAATSVTVEIGVPPEEVWQLIGGFDSLPDWLPFIPRSSLSEGGRVRTLHTADGVLVVERLEAFDNRARRYSYSFIEKPFPVTDYLSTLQVREGNDPDTSVVEWAGIFTPVDVSEEEAVELFHGIYASGLAALKANFPD</sequence>
<comment type="caution">
    <text evidence="1">The sequence shown here is derived from an EMBL/GenBank/DDBJ whole genome shotgun (WGS) entry which is preliminary data.</text>
</comment>
<organism evidence="1 2">
    <name type="scientific">Pseudomonas batumici</name>
    <dbReference type="NCBI Taxonomy" id="226910"/>
    <lineage>
        <taxon>Bacteria</taxon>
        <taxon>Pseudomonadati</taxon>
        <taxon>Pseudomonadota</taxon>
        <taxon>Gammaproteobacteria</taxon>
        <taxon>Pseudomonadales</taxon>
        <taxon>Pseudomonadaceae</taxon>
        <taxon>Pseudomonas</taxon>
    </lineage>
</organism>
<proteinExistence type="predicted"/>
<dbReference type="EMBL" id="JXDG01000031">
    <property type="protein sequence ID" value="KIH83909.1"/>
    <property type="molecule type" value="Genomic_DNA"/>
</dbReference>
<dbReference type="CDD" id="cd07821">
    <property type="entry name" value="PYR_PYL_RCAR_like"/>
    <property type="match status" value="1"/>
</dbReference>